<evidence type="ECO:0000313" key="1">
    <source>
        <dbReference type="EMBL" id="MDC3982802.1"/>
    </source>
</evidence>
<sequence>MFKNLSADQIKQLLEEAVTLGMGKGWTHNRGVSSRCCCSWHVTVIR</sequence>
<dbReference type="EMBL" id="JAGTJJ010000010">
    <property type="protein sequence ID" value="MDC3982802.1"/>
    <property type="molecule type" value="Genomic_DNA"/>
</dbReference>
<dbReference type="Proteomes" id="UP001151081">
    <property type="component" value="Unassembled WGS sequence"/>
</dbReference>
<organism evidence="1 2">
    <name type="scientific">Polyangium jinanense</name>
    <dbReference type="NCBI Taxonomy" id="2829994"/>
    <lineage>
        <taxon>Bacteria</taxon>
        <taxon>Pseudomonadati</taxon>
        <taxon>Myxococcota</taxon>
        <taxon>Polyangia</taxon>
        <taxon>Polyangiales</taxon>
        <taxon>Polyangiaceae</taxon>
        <taxon>Polyangium</taxon>
    </lineage>
</organism>
<evidence type="ECO:0000313" key="2">
    <source>
        <dbReference type="Proteomes" id="UP001151081"/>
    </source>
</evidence>
<protein>
    <submittedName>
        <fullName evidence="1">Uncharacterized protein</fullName>
    </submittedName>
</protein>
<dbReference type="RefSeq" id="WP_272426971.1">
    <property type="nucleotide sequence ID" value="NZ_JAGTJJ010000010.1"/>
</dbReference>
<keyword evidence="2" id="KW-1185">Reference proteome</keyword>
<accession>A0A9X3X374</accession>
<proteinExistence type="predicted"/>
<name>A0A9X3X374_9BACT</name>
<reference evidence="1 2" key="1">
    <citation type="submission" date="2021-04" db="EMBL/GenBank/DDBJ databases">
        <title>Genome analysis of Polyangium sp.</title>
        <authorList>
            <person name="Li Y."/>
            <person name="Wang J."/>
        </authorList>
    </citation>
    <scope>NUCLEOTIDE SEQUENCE [LARGE SCALE GENOMIC DNA]</scope>
    <source>
        <strain evidence="1 2">SDU14</strain>
    </source>
</reference>
<dbReference type="AlphaFoldDB" id="A0A9X3X374"/>
<comment type="caution">
    <text evidence="1">The sequence shown here is derived from an EMBL/GenBank/DDBJ whole genome shotgun (WGS) entry which is preliminary data.</text>
</comment>
<gene>
    <name evidence="1" type="ORF">KEG57_19980</name>
</gene>